<evidence type="ECO:0000256" key="8">
    <source>
        <dbReference type="ARBA" id="ARBA00023163"/>
    </source>
</evidence>
<protein>
    <submittedName>
        <fullName evidence="12">TATA box-binding protein-associated factor RNA polymerase I subunit B</fullName>
    </submittedName>
</protein>
<feature type="region of interest" description="Disordered" evidence="10">
    <location>
        <begin position="558"/>
        <end position="599"/>
    </location>
</feature>
<dbReference type="GO" id="GO:0008270">
    <property type="term" value="F:zinc ion binding"/>
    <property type="evidence" value="ECO:0007669"/>
    <property type="project" value="UniProtKB-KW"/>
</dbReference>
<evidence type="ECO:0000259" key="11">
    <source>
        <dbReference type="Pfam" id="PF20644"/>
    </source>
</evidence>
<dbReference type="PANTHER" id="PTHR31576">
    <property type="entry name" value="TATA BOX-BINDING PROTEIN-ASSOCIATED FACTOR RNA POLYMERASE I SUBUNIT B"/>
    <property type="match status" value="1"/>
</dbReference>
<feature type="domain" description="Rrn7/TAF1B N-terminal cyclin" evidence="11">
    <location>
        <begin position="148"/>
        <end position="283"/>
    </location>
</feature>
<dbReference type="AlphaFoldDB" id="A0A1J3GTG0"/>
<keyword evidence="4" id="KW-0863">Zinc-finger</keyword>
<organism evidence="12">
    <name type="scientific">Noccaea caerulescens</name>
    <name type="common">Alpine penny-cress</name>
    <name type="synonym">Thlaspi caerulescens</name>
    <dbReference type="NCBI Taxonomy" id="107243"/>
    <lineage>
        <taxon>Eukaryota</taxon>
        <taxon>Viridiplantae</taxon>
        <taxon>Streptophyta</taxon>
        <taxon>Embryophyta</taxon>
        <taxon>Tracheophyta</taxon>
        <taxon>Spermatophyta</taxon>
        <taxon>Magnoliopsida</taxon>
        <taxon>eudicotyledons</taxon>
        <taxon>Gunneridae</taxon>
        <taxon>Pentapetalae</taxon>
        <taxon>rosids</taxon>
        <taxon>malvids</taxon>
        <taxon>Brassicales</taxon>
        <taxon>Brassicaceae</taxon>
        <taxon>Coluteocarpeae</taxon>
        <taxon>Noccaea</taxon>
    </lineage>
</organism>
<dbReference type="InterPro" id="IPR048540">
    <property type="entry name" value="Rrn7_cyclin_N"/>
</dbReference>
<dbReference type="EMBL" id="GEVL01017902">
    <property type="protein sequence ID" value="JAU59439.1"/>
    <property type="molecule type" value="Transcribed_RNA"/>
</dbReference>
<keyword evidence="5" id="KW-0862">Zinc</keyword>
<evidence type="ECO:0000256" key="4">
    <source>
        <dbReference type="ARBA" id="ARBA00022771"/>
    </source>
</evidence>
<evidence type="ECO:0000256" key="3">
    <source>
        <dbReference type="ARBA" id="ARBA00022723"/>
    </source>
</evidence>
<keyword evidence="7" id="KW-0238">DNA-binding</keyword>
<comment type="similarity">
    <text evidence="2">Belongs to the RRN7/TAF1B family.</text>
</comment>
<dbReference type="PANTHER" id="PTHR31576:SF2">
    <property type="entry name" value="TATA BOX-BINDING PROTEIN-ASSOCIATED FACTOR RNA POLYMERASE I SUBUNIT B"/>
    <property type="match status" value="1"/>
</dbReference>
<evidence type="ECO:0000256" key="1">
    <source>
        <dbReference type="ARBA" id="ARBA00004604"/>
    </source>
</evidence>
<evidence type="ECO:0000256" key="7">
    <source>
        <dbReference type="ARBA" id="ARBA00023125"/>
    </source>
</evidence>
<keyword evidence="9" id="KW-0539">Nucleus</keyword>
<evidence type="ECO:0000256" key="9">
    <source>
        <dbReference type="ARBA" id="ARBA00023242"/>
    </source>
</evidence>
<dbReference type="InterPro" id="IPR033599">
    <property type="entry name" value="TAF1B/Rrn7"/>
</dbReference>
<keyword evidence="8" id="KW-0804">Transcription</keyword>
<dbReference type="GO" id="GO:0070860">
    <property type="term" value="C:RNA polymerase I core factor complex"/>
    <property type="evidence" value="ECO:0007669"/>
    <property type="project" value="InterPro"/>
</dbReference>
<evidence type="ECO:0000256" key="2">
    <source>
        <dbReference type="ARBA" id="ARBA00006899"/>
    </source>
</evidence>
<comment type="subcellular location">
    <subcellularLocation>
        <location evidence="1">Nucleus</location>
        <location evidence="1">Nucleolus</location>
    </subcellularLocation>
</comment>
<name>A0A1J3GTG0_NOCCA</name>
<keyword evidence="3" id="KW-0479">Metal-binding</keyword>
<reference evidence="12" key="1">
    <citation type="submission" date="2016-07" db="EMBL/GenBank/DDBJ databases">
        <title>De novo transcriptome assembly of four accessions of the metal hyperaccumulator plant Noccaea caerulescens.</title>
        <authorList>
            <person name="Blande D."/>
            <person name="Halimaa P."/>
            <person name="Tervahauta A.I."/>
            <person name="Aarts M.G."/>
            <person name="Karenlampi S.O."/>
        </authorList>
    </citation>
    <scope>NUCLEOTIDE SEQUENCE</scope>
</reference>
<evidence type="ECO:0000256" key="10">
    <source>
        <dbReference type="SAM" id="MobiDB-lite"/>
    </source>
</evidence>
<keyword evidence="6" id="KW-0805">Transcription regulation</keyword>
<dbReference type="GO" id="GO:0042790">
    <property type="term" value="P:nucleolar large rRNA transcription by RNA polymerase I"/>
    <property type="evidence" value="ECO:0007669"/>
    <property type="project" value="TreeGrafter"/>
</dbReference>
<proteinExistence type="inferred from homology"/>
<dbReference type="GO" id="GO:0001164">
    <property type="term" value="F:RNA polymerase I core promoter sequence-specific DNA binding"/>
    <property type="evidence" value="ECO:0007669"/>
    <property type="project" value="InterPro"/>
</dbReference>
<evidence type="ECO:0000313" key="12">
    <source>
        <dbReference type="EMBL" id="JAU59439.1"/>
    </source>
</evidence>
<gene>
    <name evidence="12" type="ORF">LE_TR4505_c0_g1_i1_g.15152</name>
</gene>
<evidence type="ECO:0000256" key="5">
    <source>
        <dbReference type="ARBA" id="ARBA00022833"/>
    </source>
</evidence>
<accession>A0A1J3GTG0</accession>
<dbReference type="Pfam" id="PF20644">
    <property type="entry name" value="Rrn7_cyclin_N"/>
    <property type="match status" value="1"/>
</dbReference>
<evidence type="ECO:0000256" key="6">
    <source>
        <dbReference type="ARBA" id="ARBA00023015"/>
    </source>
</evidence>
<sequence>MICNACESDKIEEEDDGRFYCQDCGVQAEGIIGTAVNDEDLIGEGGGTRGAVYQHTNARRLPSQLMDTPSQPIHTQETMRYSQFRSQLQSASQIPKFEPGASAPDVKQEPTEPADFGAGGAGVLTYEAYYKETRDRYVDGFLMMIMSQCDALVEKFNVTPLIVGLVGPICLRFVALSGVFDEDWADKSIHDSELQSQVLDVEDVKVEGREYKRRNREKNDSEPRNFEGKRAVLIWASQLRKSLPLSSSLAISFLVCHIVRAPVLPTDIVRWVEGGSIPYRSCFLKIQEKMGARSAACPVEARIMFSIDEIVSAQSLESRAASVADIIGLVLPPVDFYGIASNYLKRLSVPEDKVLDLVRRIQRWSTPSDLYLSKNKRRLPTRVCVMSILIVAIRMLYNINGFGVWERSLERGLVDDDCVSEAEADSPIHDEEIEISETKSVDDAELSDVTEATEYDTEELLKNLETKYHELAAETAGHKKDLLSFLSHGKNELFAGVEAASADDTYRNVDNLWNGYQKKQDEEFEQFGTPSKRGRDWEDYDLPVHRLSLNDDDNINLREGNSPCTSQARRSETESMDCDEPSMECVPSSPENRYQEEGTKKERAIRSLITDMADNFFVYIPPRVKVKRQGYLQYVRKKGDGVLVYSAHADYYVLLRVCARVAEIDARNLHRGVLSFERRLAWIDKRIDQVLHITPSIVKCKLCKDEDEDEDDGLVLAD</sequence>